<gene>
    <name evidence="1" type="ORF">GFC30_1636</name>
</gene>
<dbReference type="Proteomes" id="UP000076865">
    <property type="component" value="Chromosome"/>
</dbReference>
<accession>A0A160F3R8</accession>
<dbReference type="AlphaFoldDB" id="A0A160F3R8"/>
<evidence type="ECO:0000313" key="1">
    <source>
        <dbReference type="EMBL" id="ANB60956.1"/>
    </source>
</evidence>
<reference evidence="1 2" key="1">
    <citation type="journal article" date="2006" name="Syst. Appl. Microbiol.">
        <title>Anoxybacillus amylolyticus sp. nov., a thermophilic amylase producing bacterium isolated from Mount Rittmann (Antarctica).</title>
        <authorList>
            <person name="Poli A."/>
            <person name="Esposito E."/>
            <person name="Lama L."/>
            <person name="Orlando P."/>
            <person name="Nicolaus G."/>
            <person name="de Appolonia F."/>
            <person name="Gambacorta A."/>
            <person name="Nicolaus B."/>
        </authorList>
    </citation>
    <scope>NUCLEOTIDE SEQUENCE [LARGE SCALE GENOMIC DNA]</scope>
    <source>
        <strain evidence="1 2">DSM 15939</strain>
    </source>
</reference>
<dbReference type="KEGG" id="aamy:GFC30_1636"/>
<protein>
    <submittedName>
        <fullName evidence="1">Putative small, acid-soluble spore protein N</fullName>
    </submittedName>
</protein>
<keyword evidence="2" id="KW-1185">Reference proteome</keyword>
<dbReference type="RefSeq" id="WP_066324112.1">
    <property type="nucleotide sequence ID" value="NZ_CP015438.1"/>
</dbReference>
<organism evidence="1 2">
    <name type="scientific">Anoxybacteroides amylolyticum</name>
    <dbReference type="NCBI Taxonomy" id="294699"/>
    <lineage>
        <taxon>Bacteria</taxon>
        <taxon>Bacillati</taxon>
        <taxon>Bacillota</taxon>
        <taxon>Bacilli</taxon>
        <taxon>Bacillales</taxon>
        <taxon>Anoxybacillaceae</taxon>
        <taxon>Anoxybacteroides</taxon>
    </lineage>
</organism>
<dbReference type="OrthoDB" id="2936945at2"/>
<name>A0A160F3R8_9BACL</name>
<sequence length="86" mass="10165">MPYHKDKQQAFQAAEKGTMEAKEWYDHLVRDQADYGSQLKHLKQEVNEAFEQINNAMEVASETQRIRLEQFRQDLQGIVNEVNELK</sequence>
<proteinExistence type="predicted"/>
<evidence type="ECO:0000313" key="2">
    <source>
        <dbReference type="Proteomes" id="UP000076865"/>
    </source>
</evidence>
<dbReference type="EMBL" id="CP015438">
    <property type="protein sequence ID" value="ANB60956.1"/>
    <property type="molecule type" value="Genomic_DNA"/>
</dbReference>
<dbReference type="PATRIC" id="fig|294699.3.peg.1663"/>